<dbReference type="RefSeq" id="WP_009182614.1">
    <property type="nucleotide sequence ID" value="NZ_CM001368.1"/>
</dbReference>
<keyword evidence="6 8" id="KW-1133">Transmembrane helix</keyword>
<evidence type="ECO:0000256" key="6">
    <source>
        <dbReference type="ARBA" id="ARBA00022989"/>
    </source>
</evidence>
<keyword evidence="5 8" id="KW-0812">Transmembrane</keyword>
<evidence type="ECO:0000256" key="7">
    <source>
        <dbReference type="ARBA" id="ARBA00023136"/>
    </source>
</evidence>
<comment type="subcellular location">
    <subcellularLocation>
        <location evidence="1">Cell inner membrane</location>
        <topology evidence="1">Multi-pass membrane protein</topology>
    </subcellularLocation>
</comment>
<gene>
    <name evidence="9" type="ORF">DFW101_3282</name>
</gene>
<dbReference type="PANTHER" id="PTHR32063:SF21">
    <property type="entry name" value="MULTIDRUG RESISTANCE PROTEIN MDTB"/>
    <property type="match status" value="1"/>
</dbReference>
<evidence type="ECO:0000313" key="10">
    <source>
        <dbReference type="Proteomes" id="UP000004662"/>
    </source>
</evidence>
<evidence type="ECO:0000256" key="8">
    <source>
        <dbReference type="SAM" id="Phobius"/>
    </source>
</evidence>
<dbReference type="STRING" id="694327.DFW101_3282"/>
<dbReference type="Gene3D" id="3.30.2090.10">
    <property type="entry name" value="Multidrug efflux transporter AcrB TolC docking domain, DN and DC subdomains"/>
    <property type="match status" value="2"/>
</dbReference>
<sequence>MNPAAIFIQRPVMTTLVMAAILIFGIMAYVKLPVSDLPNVDFPTIEVRVSLPGASPETMAASVANPLEKQFSTIAGLDSMTSVNTIGSTRVTLQFALDRNIDAAALDVQSALTTAGKDLPDDLPSPPYFRKVNPADSPILYLAISSDVMRLSDVDEYAENMMAQRISMVAGVAQVTVYGSKKYAVRIQLDPEAMAAKGIGVDEASTAVKNGNVNLPVGTVSGPSKEYTVRSSGKLLSADGYRPLIVAWRNGSPVRLSEIAKVTDSVEETRRFNWFSGTPGLVLAIQRQPGTNTVAVVDAVKSLLPTFQAQLPASVSLQVLYDRSVSIRESVADVKFTLVLTVCLVVMVIFLFLRNIPATVIPSLALPMSVVGTFAAMYVLGFSLDNISLMALTLSVGFVVDDAIVMLENIVRHLEMGKSTLQAAMDGSREISFTIVSMTISLAAVFLPVFFMGGVVGRLFHEFAVTIMVSILISGVVSISLTPMLCNLVLRPHVPVRHGGVYNAIERAFDGLRDLYDATLQLVLKHHVVTMLFSLFLLGVTVWLFGAIPKGFLPSEDTGQLMVTTEAEEGVSFDVMSERQQRLNALVSKDPDVAEYMSVVGSGGPNNTNNNGRLMLSLKPLDERKATADQVMQRLRAEFAQVPGLRSYLQNPPPIRIGGRATKGQYQYTLQAPNTEELFRSAAVFEQKMHDIPDIQDVSSDLQIKNPELRIDIDRDKASALGISAFQIEDALATSYGNRQISTIYAPDDTYQVIMELAPAYQANPDALSMLYVRSAGGQLVPLDTLVKRAVAVGPLSINHSGQSPSVTLSFNLRPGASLGNVVAAIEKLARNELPASVFTSFQGEAQAFQSSLTGLSLLLAMAVLVIYIVLGILYESFIHPLTILSGLPSAGVGALATLMLFGMDLNIYGFVGIIMLIGIVKKNAIMMIDFALEAQRGQGIPARQAIYEGALTRFRPIMMTTMAALMGTLPIALGLGAGAAARRPLGLCVVGGLVVSQLLTLFFTPVYYIYLDGLQNWLKGRFGGRRAKAGEPGRASAGVST</sequence>
<dbReference type="eggNOG" id="COG0841">
    <property type="taxonomic scope" value="Bacteria"/>
</dbReference>
<feature type="transmembrane region" description="Helical" evidence="8">
    <location>
        <begin position="954"/>
        <end position="979"/>
    </location>
</feature>
<dbReference type="InterPro" id="IPR027463">
    <property type="entry name" value="AcrB_DN_DC_subdom"/>
</dbReference>
<dbReference type="HOGENOM" id="CLU_002755_1_2_7"/>
<evidence type="ECO:0000256" key="1">
    <source>
        <dbReference type="ARBA" id="ARBA00004429"/>
    </source>
</evidence>
<feature type="transmembrane region" description="Helical" evidence="8">
    <location>
        <begin position="985"/>
        <end position="1012"/>
    </location>
</feature>
<dbReference type="AlphaFoldDB" id="G7QAQ0"/>
<keyword evidence="10" id="KW-1185">Reference proteome</keyword>
<dbReference type="Pfam" id="PF00873">
    <property type="entry name" value="ACR_tran"/>
    <property type="match status" value="1"/>
</dbReference>
<dbReference type="SUPFAM" id="SSF82714">
    <property type="entry name" value="Multidrug efflux transporter AcrB TolC docking domain, DN and DC subdomains"/>
    <property type="match status" value="2"/>
</dbReference>
<keyword evidence="2" id="KW-0813">Transport</keyword>
<feature type="transmembrane region" description="Helical" evidence="8">
    <location>
        <begin position="336"/>
        <end position="353"/>
    </location>
</feature>
<feature type="transmembrane region" description="Helical" evidence="8">
    <location>
        <begin position="528"/>
        <end position="548"/>
    </location>
</feature>
<dbReference type="OrthoDB" id="9759330at2"/>
<feature type="transmembrane region" description="Helical" evidence="8">
    <location>
        <begin position="360"/>
        <end position="381"/>
    </location>
</feature>
<evidence type="ECO:0000313" key="9">
    <source>
        <dbReference type="EMBL" id="EHJ49281.1"/>
    </source>
</evidence>
<dbReference type="EMBL" id="CM001368">
    <property type="protein sequence ID" value="EHJ49281.1"/>
    <property type="molecule type" value="Genomic_DNA"/>
</dbReference>
<feature type="transmembrane region" description="Helical" evidence="8">
    <location>
        <begin position="853"/>
        <end position="875"/>
    </location>
</feature>
<keyword evidence="3" id="KW-1003">Cell membrane</keyword>
<dbReference type="Gene3D" id="3.30.70.1430">
    <property type="entry name" value="Multidrug efflux transporter AcrB pore domain"/>
    <property type="match status" value="2"/>
</dbReference>
<feature type="transmembrane region" description="Helical" evidence="8">
    <location>
        <begin position="463"/>
        <end position="490"/>
    </location>
</feature>
<dbReference type="SUPFAM" id="SSF82693">
    <property type="entry name" value="Multidrug efflux transporter AcrB pore domain, PN1, PN2, PC1 and PC2 subdomains"/>
    <property type="match status" value="4"/>
</dbReference>
<evidence type="ECO:0000256" key="4">
    <source>
        <dbReference type="ARBA" id="ARBA00022519"/>
    </source>
</evidence>
<dbReference type="Gene3D" id="3.30.70.1440">
    <property type="entry name" value="Multidrug efflux transporter AcrB pore domain"/>
    <property type="match status" value="1"/>
</dbReference>
<organism evidence="9 10">
    <name type="scientific">Solidesulfovibrio carbinoliphilus subsp. oakridgensis</name>
    <dbReference type="NCBI Taxonomy" id="694327"/>
    <lineage>
        <taxon>Bacteria</taxon>
        <taxon>Pseudomonadati</taxon>
        <taxon>Thermodesulfobacteriota</taxon>
        <taxon>Desulfovibrionia</taxon>
        <taxon>Desulfovibrionales</taxon>
        <taxon>Desulfovibrionaceae</taxon>
        <taxon>Solidesulfovibrio</taxon>
    </lineage>
</organism>
<evidence type="ECO:0000256" key="3">
    <source>
        <dbReference type="ARBA" id="ARBA00022475"/>
    </source>
</evidence>
<reference evidence="10" key="1">
    <citation type="journal article" date="2015" name="Genome Announc.">
        <title>High-Quality Draft Genome Sequence of Desulfovibrio carbinoliphilus FW-101-2B, an Organic Acid-Oxidizing Sulfate-Reducing Bacterium Isolated from Uranium(VI)-Contaminated Groundwater.</title>
        <authorList>
            <person name="Ramsay B.D."/>
            <person name="Hwang C."/>
            <person name="Woo H.L."/>
            <person name="Carroll S.L."/>
            <person name="Lucas S."/>
            <person name="Han J."/>
            <person name="Lapidus A.L."/>
            <person name="Cheng J.F."/>
            <person name="Goodwin L.A."/>
            <person name="Pitluck S."/>
            <person name="Peters L."/>
            <person name="Chertkov O."/>
            <person name="Held B."/>
            <person name="Detter J.C."/>
            <person name="Han C.S."/>
            <person name="Tapia R."/>
            <person name="Land M.L."/>
            <person name="Hauser L.J."/>
            <person name="Kyrpides N.C."/>
            <person name="Ivanova N.N."/>
            <person name="Mikhailova N."/>
            <person name="Pagani I."/>
            <person name="Woyke T."/>
            <person name="Arkin A.P."/>
            <person name="Dehal P."/>
            <person name="Chivian D."/>
            <person name="Criddle C.S."/>
            <person name="Wu W."/>
            <person name="Chakraborty R."/>
            <person name="Hazen T.C."/>
            <person name="Fields M.W."/>
        </authorList>
    </citation>
    <scope>NUCLEOTIDE SEQUENCE [LARGE SCALE GENOMIC DNA]</scope>
    <source>
        <strain evidence="10">FW-101-2B</strain>
    </source>
</reference>
<evidence type="ECO:0000256" key="5">
    <source>
        <dbReference type="ARBA" id="ARBA00022692"/>
    </source>
</evidence>
<dbReference type="InterPro" id="IPR001036">
    <property type="entry name" value="Acrflvin-R"/>
</dbReference>
<keyword evidence="7 8" id="KW-0472">Membrane</keyword>
<proteinExistence type="predicted"/>
<dbReference type="GO" id="GO:0005886">
    <property type="term" value="C:plasma membrane"/>
    <property type="evidence" value="ECO:0007669"/>
    <property type="project" value="UniProtKB-SubCell"/>
</dbReference>
<dbReference type="FunFam" id="1.20.1640.10:FF:000001">
    <property type="entry name" value="Efflux pump membrane transporter"/>
    <property type="match status" value="1"/>
</dbReference>
<accession>G7QAQ0</accession>
<evidence type="ECO:0000256" key="2">
    <source>
        <dbReference type="ARBA" id="ARBA00022448"/>
    </source>
</evidence>
<dbReference type="Gene3D" id="1.20.1640.10">
    <property type="entry name" value="Multidrug efflux transporter AcrB transmembrane domain"/>
    <property type="match status" value="2"/>
</dbReference>
<dbReference type="SUPFAM" id="SSF82866">
    <property type="entry name" value="Multidrug efflux transporter AcrB transmembrane domain"/>
    <property type="match status" value="2"/>
</dbReference>
<dbReference type="Proteomes" id="UP000004662">
    <property type="component" value="Chromosome"/>
</dbReference>
<feature type="transmembrane region" description="Helical" evidence="8">
    <location>
        <begin position="12"/>
        <end position="30"/>
    </location>
</feature>
<protein>
    <submittedName>
        <fullName evidence="9">Acriflavin resistance protein</fullName>
    </submittedName>
</protein>
<feature type="transmembrane region" description="Helical" evidence="8">
    <location>
        <begin position="431"/>
        <end position="451"/>
    </location>
</feature>
<dbReference type="GO" id="GO:0042910">
    <property type="term" value="F:xenobiotic transmembrane transporter activity"/>
    <property type="evidence" value="ECO:0007669"/>
    <property type="project" value="TreeGrafter"/>
</dbReference>
<dbReference type="PANTHER" id="PTHR32063">
    <property type="match status" value="1"/>
</dbReference>
<feature type="transmembrane region" description="Helical" evidence="8">
    <location>
        <begin position="908"/>
        <end position="933"/>
    </location>
</feature>
<dbReference type="PRINTS" id="PR00702">
    <property type="entry name" value="ACRIFLAVINRP"/>
</dbReference>
<dbReference type="Gene3D" id="3.30.70.1320">
    <property type="entry name" value="Multidrug efflux transporter AcrB pore domain like"/>
    <property type="match status" value="1"/>
</dbReference>
<keyword evidence="4" id="KW-0997">Cell inner membrane</keyword>
<name>G7QAQ0_9BACT</name>